<organism evidence="2 3">
    <name type="scientific">Lolium multiflorum</name>
    <name type="common">Italian ryegrass</name>
    <name type="synonym">Lolium perenne subsp. multiflorum</name>
    <dbReference type="NCBI Taxonomy" id="4521"/>
    <lineage>
        <taxon>Eukaryota</taxon>
        <taxon>Viridiplantae</taxon>
        <taxon>Streptophyta</taxon>
        <taxon>Embryophyta</taxon>
        <taxon>Tracheophyta</taxon>
        <taxon>Spermatophyta</taxon>
        <taxon>Magnoliopsida</taxon>
        <taxon>Liliopsida</taxon>
        <taxon>Poales</taxon>
        <taxon>Poaceae</taxon>
        <taxon>BOP clade</taxon>
        <taxon>Pooideae</taxon>
        <taxon>Poodae</taxon>
        <taxon>Poeae</taxon>
        <taxon>Poeae Chloroplast Group 2 (Poeae type)</taxon>
        <taxon>Loliodinae</taxon>
        <taxon>Loliinae</taxon>
        <taxon>Lolium</taxon>
    </lineage>
</organism>
<dbReference type="Pfam" id="PF20241">
    <property type="entry name" value="DUF6598"/>
    <property type="match status" value="1"/>
</dbReference>
<dbReference type="EMBL" id="JAUUTY010000001">
    <property type="protein sequence ID" value="KAK1699616.1"/>
    <property type="molecule type" value="Genomic_DNA"/>
</dbReference>
<dbReference type="AlphaFoldDB" id="A0AAD8X7L4"/>
<reference evidence="2" key="1">
    <citation type="submission" date="2023-07" db="EMBL/GenBank/DDBJ databases">
        <title>A chromosome-level genome assembly of Lolium multiflorum.</title>
        <authorList>
            <person name="Chen Y."/>
            <person name="Copetti D."/>
            <person name="Kolliker R."/>
            <person name="Studer B."/>
        </authorList>
    </citation>
    <scope>NUCLEOTIDE SEQUENCE</scope>
    <source>
        <strain evidence="2">02402/16</strain>
        <tissue evidence="2">Leaf</tissue>
    </source>
</reference>
<proteinExistence type="predicted"/>
<accession>A0AAD8X7L4</accession>
<dbReference type="InterPro" id="IPR046533">
    <property type="entry name" value="DUF6598"/>
</dbReference>
<dbReference type="PANTHER" id="PTHR33065">
    <property type="entry name" value="OS07G0486400 PROTEIN"/>
    <property type="match status" value="1"/>
</dbReference>
<keyword evidence="3" id="KW-1185">Reference proteome</keyword>
<gene>
    <name evidence="2" type="ORF">QYE76_016313</name>
</gene>
<dbReference type="Proteomes" id="UP001231189">
    <property type="component" value="Unassembled WGS sequence"/>
</dbReference>
<evidence type="ECO:0000259" key="1">
    <source>
        <dbReference type="Pfam" id="PF20241"/>
    </source>
</evidence>
<evidence type="ECO:0000313" key="2">
    <source>
        <dbReference type="EMBL" id="KAK1699616.1"/>
    </source>
</evidence>
<dbReference type="PANTHER" id="PTHR33065:SF187">
    <property type="entry name" value="DUF6598 DOMAIN-CONTAINING PROTEIN"/>
    <property type="match status" value="1"/>
</dbReference>
<sequence>MAAYSTEVISIRVVNVGPDCTYPVEVYGKVIARDEIDYKCVYLFNRERKDAQTIKSKKDMLALTGPRRALVTLGFMYFEFDLKMKGKGDDEAQFSKGVISYYSNPNHRRVKYQLPSFQSTVKLVLQHVALPVTASLEVSVVNEDPNEPLVHFDGKITAGTSTNYRDHMILYDIVVCVAGNWCKKMAPLC</sequence>
<comment type="caution">
    <text evidence="2">The sequence shown here is derived from an EMBL/GenBank/DDBJ whole genome shotgun (WGS) entry which is preliminary data.</text>
</comment>
<evidence type="ECO:0000313" key="3">
    <source>
        <dbReference type="Proteomes" id="UP001231189"/>
    </source>
</evidence>
<feature type="domain" description="DUF6598" evidence="1">
    <location>
        <begin position="6"/>
        <end position="173"/>
    </location>
</feature>
<name>A0AAD8X7L4_LOLMU</name>
<protein>
    <recommendedName>
        <fullName evidence="1">DUF6598 domain-containing protein</fullName>
    </recommendedName>
</protein>